<dbReference type="EC" id="3.6.3.-" evidence="1"/>
<keyword evidence="1" id="KW-0378">Hydrolase</keyword>
<gene>
    <name evidence="1" type="primary">msbA_1</name>
    <name evidence="1" type="ORF">NCTC11685_01415</name>
</gene>
<proteinExistence type="predicted"/>
<comment type="caution">
    <text evidence="1">The sequence shown here is derived from an EMBL/GenBank/DDBJ whole genome shotgun (WGS) entry which is preliminary data.</text>
</comment>
<organism evidence="1 2">
    <name type="scientific">Klebsiella michiganensis</name>
    <dbReference type="NCBI Taxonomy" id="1134687"/>
    <lineage>
        <taxon>Bacteria</taxon>
        <taxon>Pseudomonadati</taxon>
        <taxon>Pseudomonadota</taxon>
        <taxon>Gammaproteobacteria</taxon>
        <taxon>Enterobacterales</taxon>
        <taxon>Enterobacteriaceae</taxon>
        <taxon>Klebsiella/Raoultella group</taxon>
        <taxon>Klebsiella</taxon>
    </lineage>
</organism>
<name>A0A7H4N2D7_9ENTR</name>
<evidence type="ECO:0000313" key="2">
    <source>
        <dbReference type="Proteomes" id="UP000254863"/>
    </source>
</evidence>
<dbReference type="SUPFAM" id="SSF52540">
    <property type="entry name" value="P-loop containing nucleoside triphosphate hydrolases"/>
    <property type="match status" value="1"/>
</dbReference>
<protein>
    <submittedName>
        <fullName evidence="1">Type I secretion protein</fullName>
        <ecNumber evidence="1">3.6.3.-</ecNumber>
    </submittedName>
</protein>
<dbReference type="EMBL" id="UGMS01000001">
    <property type="protein sequence ID" value="STV75194.1"/>
    <property type="molecule type" value="Genomic_DNA"/>
</dbReference>
<dbReference type="InterPro" id="IPR027417">
    <property type="entry name" value="P-loop_NTPase"/>
</dbReference>
<dbReference type="GO" id="GO:0016787">
    <property type="term" value="F:hydrolase activity"/>
    <property type="evidence" value="ECO:0007669"/>
    <property type="project" value="UniProtKB-KW"/>
</dbReference>
<reference evidence="1 2" key="1">
    <citation type="submission" date="2018-06" db="EMBL/GenBank/DDBJ databases">
        <authorList>
            <consortium name="Pathogen Informatics"/>
            <person name="Doyle S."/>
        </authorList>
    </citation>
    <scope>NUCLEOTIDE SEQUENCE [LARGE SCALE GENOMIC DNA]</scope>
    <source>
        <strain evidence="1 2">NCTC11685</strain>
    </source>
</reference>
<dbReference type="Proteomes" id="UP000254863">
    <property type="component" value="Unassembled WGS sequence"/>
</dbReference>
<evidence type="ECO:0000313" key="1">
    <source>
        <dbReference type="EMBL" id="STV75194.1"/>
    </source>
</evidence>
<sequence length="97" mass="10513">MMKSSRCLPCARALEFVRKLPLGLEHVIMEGGLGLSGGQRQSAAAGQDGCCAIRTLSCSMNRPRFFDERTEKAFVEQLAQWAGDRTMIIATHKAAGA</sequence>
<dbReference type="AlphaFoldDB" id="A0A7H4N2D7"/>
<dbReference type="Gene3D" id="3.40.50.300">
    <property type="entry name" value="P-loop containing nucleotide triphosphate hydrolases"/>
    <property type="match status" value="1"/>
</dbReference>
<accession>A0A7H4N2D7</accession>